<reference evidence="3 4" key="1">
    <citation type="submission" date="2014-08" db="EMBL/GenBank/DDBJ databases">
        <title>Porphyromonas gulae strain:COT-052_OH1451 Genome sequencing.</title>
        <authorList>
            <person name="Wallis C."/>
            <person name="Deusch O."/>
            <person name="O'Flynn C."/>
            <person name="Davis I."/>
            <person name="Jospin G."/>
            <person name="Darling A.E."/>
            <person name="Coil D.A."/>
            <person name="Alexiev A."/>
            <person name="Horsfall A."/>
            <person name="Kirkwood N."/>
            <person name="Harris S."/>
            <person name="Eisen J.A."/>
        </authorList>
    </citation>
    <scope>NUCLEOTIDE SEQUENCE [LARGE SCALE GENOMIC DNA]</scope>
    <source>
        <strain evidence="4">COT-052 OH1451</strain>
        <strain evidence="3">COT-052_OH1451</strain>
    </source>
</reference>
<gene>
    <name evidence="3" type="ORF">HR08_01810</name>
    <name evidence="2" type="ORF">HR15_11405</name>
</gene>
<evidence type="ECO:0000313" key="5">
    <source>
        <dbReference type="Proteomes" id="UP000030146"/>
    </source>
</evidence>
<dbReference type="PATRIC" id="fig|111105.18.peg.2261"/>
<dbReference type="Proteomes" id="UP000030130">
    <property type="component" value="Unassembled WGS sequence"/>
</dbReference>
<accession>A0A099WZL8</accession>
<evidence type="ECO:0000313" key="2">
    <source>
        <dbReference type="EMBL" id="KGN84161.1"/>
    </source>
</evidence>
<evidence type="ECO:0000313" key="3">
    <source>
        <dbReference type="EMBL" id="KGN87541.1"/>
    </source>
</evidence>
<dbReference type="Proteomes" id="UP000030146">
    <property type="component" value="Unassembled WGS sequence"/>
</dbReference>
<sequence>MKLTDQWFTSISEDEKGNLVFVNGRLELDEFRLSGKLKIRIEIRWPYEADEQGLPTESAGKQIEEIEQIVRKAMEKDKLAIMTGNYTGGGTKYWVYYARTERVFGERLNEVLAPYERLPLKIECEIDADWEEYLDMLSMKDENSI</sequence>
<reference evidence="2 5" key="2">
    <citation type="submission" date="2014-08" db="EMBL/GenBank/DDBJ databases">
        <title>Porphyromonas gulae strain:COT-052_OH3439 Genome sequencing.</title>
        <authorList>
            <person name="Wallis C."/>
            <person name="Deusch O."/>
            <person name="O'Flynn C."/>
            <person name="Davis I."/>
            <person name="Jospin G."/>
            <person name="Darling A.E."/>
            <person name="Coil D.A."/>
            <person name="Alexiev A."/>
            <person name="Horsfall A."/>
            <person name="Kirkwood N."/>
            <person name="Harris S."/>
            <person name="Eisen J.A."/>
        </authorList>
    </citation>
    <scope>NUCLEOTIDE SEQUENCE [LARGE SCALE GENOMIC DNA]</scope>
    <source>
        <strain evidence="5">COT-052 OH3439</strain>
        <strain evidence="2">COT-052_OH3439</strain>
    </source>
</reference>
<dbReference type="InterPro" id="IPR016097">
    <property type="entry name" value="DUF695"/>
</dbReference>
<name>A0A099WZL8_9PORP</name>
<dbReference type="EMBL" id="JRAK01000153">
    <property type="protein sequence ID" value="KGN84161.1"/>
    <property type="molecule type" value="Genomic_DNA"/>
</dbReference>
<keyword evidence="5" id="KW-1185">Reference proteome</keyword>
<feature type="domain" description="DUF695" evidence="1">
    <location>
        <begin position="17"/>
        <end position="137"/>
    </location>
</feature>
<dbReference type="eggNOG" id="ENOG5032R4H">
    <property type="taxonomic scope" value="Bacteria"/>
</dbReference>
<dbReference type="GeneID" id="57239008"/>
<evidence type="ECO:0000259" key="1">
    <source>
        <dbReference type="Pfam" id="PF05117"/>
    </source>
</evidence>
<organism evidence="3 4">
    <name type="scientific">Porphyromonas gulae</name>
    <dbReference type="NCBI Taxonomy" id="111105"/>
    <lineage>
        <taxon>Bacteria</taxon>
        <taxon>Pseudomonadati</taxon>
        <taxon>Bacteroidota</taxon>
        <taxon>Bacteroidia</taxon>
        <taxon>Bacteroidales</taxon>
        <taxon>Porphyromonadaceae</taxon>
        <taxon>Porphyromonas</taxon>
    </lineage>
</organism>
<evidence type="ECO:0000313" key="4">
    <source>
        <dbReference type="Proteomes" id="UP000030130"/>
    </source>
</evidence>
<dbReference type="STRING" id="111105.HR09_03415"/>
<dbReference type="AlphaFoldDB" id="A0A099WZL8"/>
<protein>
    <recommendedName>
        <fullName evidence="1">DUF695 domain-containing protein</fullName>
    </recommendedName>
</protein>
<dbReference type="Pfam" id="PF05117">
    <property type="entry name" value="DUF695"/>
    <property type="match status" value="1"/>
</dbReference>
<proteinExistence type="predicted"/>
<dbReference type="EMBL" id="JRAI01000011">
    <property type="protein sequence ID" value="KGN87541.1"/>
    <property type="molecule type" value="Genomic_DNA"/>
</dbReference>
<comment type="caution">
    <text evidence="3">The sequence shown here is derived from an EMBL/GenBank/DDBJ whole genome shotgun (WGS) entry which is preliminary data.</text>
</comment>
<dbReference type="OrthoDB" id="1449329at2"/>
<dbReference type="RefSeq" id="WP_039418024.1">
    <property type="nucleotide sequence ID" value="NZ_CALUCC010000035.1"/>
</dbReference>